<comment type="caution">
    <text evidence="1">The sequence shown here is derived from an EMBL/GenBank/DDBJ whole genome shotgun (WGS) entry which is preliminary data.</text>
</comment>
<proteinExistence type="predicted"/>
<dbReference type="Proteomes" id="UP001239111">
    <property type="component" value="Chromosome 3"/>
</dbReference>
<protein>
    <submittedName>
        <fullName evidence="1">Uncharacterized protein</fullName>
    </submittedName>
</protein>
<evidence type="ECO:0000313" key="1">
    <source>
        <dbReference type="EMBL" id="KAJ8670824.1"/>
    </source>
</evidence>
<accession>A0ACC2NHV7</accession>
<dbReference type="EMBL" id="CM056743">
    <property type="protein sequence ID" value="KAJ8670824.1"/>
    <property type="molecule type" value="Genomic_DNA"/>
</dbReference>
<keyword evidence="2" id="KW-1185">Reference proteome</keyword>
<name>A0ACC2NHV7_9HYME</name>
<sequence>MVASLDANFGQYFSAVSRHSSGEELSNDLALHVGQAILAYRKKNSRLPNPIIIYRDGVGEGQTPFVHDYEVVQIKRKLTEIYGGPDRFRLGFVIVTKRINTRIFYNKKNPPPGTVVDDIITDPLKYDFFLVSQSVRQGTVAPTAYNIIEDNTGLDADKLQKLTYKFCHMYYNFSGTVRVPAPCQYAHKLAFFVSQTLQQTPNPQLQQLLYFL</sequence>
<evidence type="ECO:0000313" key="2">
    <source>
        <dbReference type="Proteomes" id="UP001239111"/>
    </source>
</evidence>
<reference evidence="1" key="1">
    <citation type="submission" date="2023-04" db="EMBL/GenBank/DDBJ databases">
        <title>A chromosome-level genome assembly of the parasitoid wasp Eretmocerus hayati.</title>
        <authorList>
            <person name="Zhong Y."/>
            <person name="Liu S."/>
            <person name="Liu Y."/>
        </authorList>
    </citation>
    <scope>NUCLEOTIDE SEQUENCE</scope>
    <source>
        <strain evidence="1">ZJU_SS_LIU_2023</strain>
    </source>
</reference>
<organism evidence="1 2">
    <name type="scientific">Eretmocerus hayati</name>
    <dbReference type="NCBI Taxonomy" id="131215"/>
    <lineage>
        <taxon>Eukaryota</taxon>
        <taxon>Metazoa</taxon>
        <taxon>Ecdysozoa</taxon>
        <taxon>Arthropoda</taxon>
        <taxon>Hexapoda</taxon>
        <taxon>Insecta</taxon>
        <taxon>Pterygota</taxon>
        <taxon>Neoptera</taxon>
        <taxon>Endopterygota</taxon>
        <taxon>Hymenoptera</taxon>
        <taxon>Apocrita</taxon>
        <taxon>Proctotrupomorpha</taxon>
        <taxon>Chalcidoidea</taxon>
        <taxon>Aphelinidae</taxon>
        <taxon>Aphelininae</taxon>
        <taxon>Eretmocerus</taxon>
    </lineage>
</organism>
<gene>
    <name evidence="1" type="ORF">QAD02_002083</name>
</gene>